<dbReference type="InterPro" id="IPR011011">
    <property type="entry name" value="Znf_FYVE_PHD"/>
</dbReference>
<dbReference type="GO" id="GO:0005634">
    <property type="term" value="C:nucleus"/>
    <property type="evidence" value="ECO:0007669"/>
    <property type="project" value="TreeGrafter"/>
</dbReference>
<dbReference type="InterPro" id="IPR036397">
    <property type="entry name" value="RNaseH_sf"/>
</dbReference>
<proteinExistence type="predicted"/>
<feature type="region of interest" description="Disordered" evidence="2">
    <location>
        <begin position="539"/>
        <end position="577"/>
    </location>
</feature>
<dbReference type="InterPro" id="IPR006600">
    <property type="entry name" value="HTH_CenpB_DNA-bd_dom"/>
</dbReference>
<comment type="caution">
    <text evidence="4">The sequence shown here is derived from an EMBL/GenBank/DDBJ whole genome shotgun (WGS) entry which is preliminary data.</text>
</comment>
<feature type="compositionally biased region" description="Polar residues" evidence="2">
    <location>
        <begin position="422"/>
        <end position="432"/>
    </location>
</feature>
<dbReference type="STRING" id="7102.A0A2A4K4E0"/>
<evidence type="ECO:0000256" key="1">
    <source>
        <dbReference type="ARBA" id="ARBA00023125"/>
    </source>
</evidence>
<accession>A0A2A4K4E0</accession>
<dbReference type="EMBL" id="NWSH01000193">
    <property type="protein sequence ID" value="PCG78522.1"/>
    <property type="molecule type" value="Genomic_DNA"/>
</dbReference>
<feature type="domain" description="HTH CENPB-type" evidence="3">
    <location>
        <begin position="70"/>
        <end position="148"/>
    </location>
</feature>
<dbReference type="Pfam" id="PF03184">
    <property type="entry name" value="DDE_1"/>
    <property type="match status" value="1"/>
</dbReference>
<dbReference type="GO" id="GO:0003677">
    <property type="term" value="F:DNA binding"/>
    <property type="evidence" value="ECO:0007669"/>
    <property type="project" value="UniProtKB-KW"/>
</dbReference>
<gene>
    <name evidence="4" type="ORF">B5V51_3827</name>
</gene>
<organism evidence="4">
    <name type="scientific">Heliothis virescens</name>
    <name type="common">Tobacco budworm moth</name>
    <dbReference type="NCBI Taxonomy" id="7102"/>
    <lineage>
        <taxon>Eukaryota</taxon>
        <taxon>Metazoa</taxon>
        <taxon>Ecdysozoa</taxon>
        <taxon>Arthropoda</taxon>
        <taxon>Hexapoda</taxon>
        <taxon>Insecta</taxon>
        <taxon>Pterygota</taxon>
        <taxon>Neoptera</taxon>
        <taxon>Endopterygota</taxon>
        <taxon>Lepidoptera</taxon>
        <taxon>Glossata</taxon>
        <taxon>Ditrysia</taxon>
        <taxon>Noctuoidea</taxon>
        <taxon>Noctuidae</taxon>
        <taxon>Heliothinae</taxon>
        <taxon>Heliothis</taxon>
    </lineage>
</organism>
<evidence type="ECO:0000313" key="4">
    <source>
        <dbReference type="EMBL" id="PCG78522.1"/>
    </source>
</evidence>
<dbReference type="Gene3D" id="3.30.420.10">
    <property type="entry name" value="Ribonuclease H-like superfamily/Ribonuclease H"/>
    <property type="match status" value="1"/>
</dbReference>
<evidence type="ECO:0000256" key="2">
    <source>
        <dbReference type="SAM" id="MobiDB-lite"/>
    </source>
</evidence>
<protein>
    <recommendedName>
        <fullName evidence="3">HTH CENPB-type domain-containing protein</fullName>
    </recommendedName>
</protein>
<feature type="region of interest" description="Disordered" evidence="2">
    <location>
        <begin position="418"/>
        <end position="449"/>
    </location>
</feature>
<feature type="compositionally biased region" description="Low complexity" evidence="2">
    <location>
        <begin position="439"/>
        <end position="449"/>
    </location>
</feature>
<dbReference type="SUPFAM" id="SSF57903">
    <property type="entry name" value="FYVE/PHD zinc finger"/>
    <property type="match status" value="1"/>
</dbReference>
<dbReference type="PROSITE" id="PS51253">
    <property type="entry name" value="HTH_CENPB"/>
    <property type="match status" value="1"/>
</dbReference>
<dbReference type="PANTHER" id="PTHR19303">
    <property type="entry name" value="TRANSPOSON"/>
    <property type="match status" value="1"/>
</dbReference>
<feature type="compositionally biased region" description="Basic residues" evidence="2">
    <location>
        <begin position="548"/>
        <end position="561"/>
    </location>
</feature>
<dbReference type="InterPro" id="IPR050863">
    <property type="entry name" value="CenT-Element_Derived"/>
</dbReference>
<evidence type="ECO:0000259" key="3">
    <source>
        <dbReference type="PROSITE" id="PS51253"/>
    </source>
</evidence>
<sequence>MPNVRKRTTNRGLVSAEIMDLAAEEVLRRKVPFRDAANSYQLCHVTLYRYVQKKKKMLEEGLTNSLPNVGYVSKRRIFSDQEEKILAEYLLHCSQINYGMTTKEVRKMAFQLAIKYNKDIPCSWTSNQCAGEDWLRLFMRRNPRLSIRAPQATSIARATSFNRSNVELFFKNYIEVLERENYTASAIWNMDETGITTVQKPDRVIAGRGTKQVSSVTSAERGVLVTVATAVNAIGNSIPPMFIFPRKRFQDHFIRDAPQGSTGSANGSGWMQEEDFYIFLNHFKTHARPSKDNKCILLLDNHNSHIALKNIDLCRDSGIVLLTFPPHCTHKMQPLDRSVFGPLKKAVNACCDNWMRSNPGKVMTIYDIPSIVRDSFPIAVTPRNIQAGFACTGIWPVNTQIFTDVDFLPSSVTDRPLEGAAVQQSDPIPSTSREVETVPSSQSPPIQSASTDDILLILPELSPSPLVTPPLIASPTSLPSPVSPSTLTELTMLPMPDVPPTTNLEIDDAMPSTSFDTLHILSTSSSNIQDTTITSFDPYEVKPLPKAGPRKNNGKGRKGRKTAIMTDTPNKLEVEEQEKRKMRAKAVKKPILQTVKETKKARAVLQKKKKTEKKKKDAKTTEASDDSDGEDCFCLVCMENFSNSRSNEKWVQCLECHLWAHVDCTNNEISYVCHNCLSD</sequence>
<feature type="compositionally biased region" description="Basic residues" evidence="2">
    <location>
        <begin position="599"/>
        <end position="613"/>
    </location>
</feature>
<dbReference type="InterPro" id="IPR004875">
    <property type="entry name" value="DDE_SF_endonuclease_dom"/>
</dbReference>
<name>A0A2A4K4E0_HELVI</name>
<dbReference type="CDD" id="cd15517">
    <property type="entry name" value="PHD_TCF19_like"/>
    <property type="match status" value="1"/>
</dbReference>
<reference evidence="4" key="1">
    <citation type="submission" date="2017-09" db="EMBL/GenBank/DDBJ databases">
        <title>Contemporary evolution of a Lepidopteran species, Heliothis virescens, in response to modern agricultural practices.</title>
        <authorList>
            <person name="Fritz M.L."/>
            <person name="Deyonke A.M."/>
            <person name="Papanicolaou A."/>
            <person name="Micinski S."/>
            <person name="Westbrook J."/>
            <person name="Gould F."/>
        </authorList>
    </citation>
    <scope>NUCLEOTIDE SEQUENCE [LARGE SCALE GENOMIC DNA]</scope>
    <source>
        <strain evidence="4">HvINT-</strain>
        <tissue evidence="4">Whole body</tissue>
    </source>
</reference>
<dbReference type="AlphaFoldDB" id="A0A2A4K4E0"/>
<dbReference type="PANTHER" id="PTHR19303:SF71">
    <property type="entry name" value="ZINC FINGER PHD-TYPE DOMAIN-CONTAINING PROTEIN"/>
    <property type="match status" value="1"/>
</dbReference>
<feature type="region of interest" description="Disordered" evidence="2">
    <location>
        <begin position="598"/>
        <end position="629"/>
    </location>
</feature>
<keyword evidence="1" id="KW-0238">DNA-binding</keyword>